<proteinExistence type="predicted"/>
<feature type="compositionally biased region" description="Low complexity" evidence="2">
    <location>
        <begin position="179"/>
        <end position="255"/>
    </location>
</feature>
<dbReference type="InterPro" id="IPR045178">
    <property type="entry name" value="Fhl1/FHA1"/>
</dbReference>
<accession>A0A2V0P5U7</accession>
<dbReference type="GO" id="GO:0060962">
    <property type="term" value="P:regulation of ribosomal protein gene transcription by RNA polymerase II"/>
    <property type="evidence" value="ECO:0007669"/>
    <property type="project" value="InterPro"/>
</dbReference>
<evidence type="ECO:0000256" key="2">
    <source>
        <dbReference type="SAM" id="MobiDB-lite"/>
    </source>
</evidence>
<feature type="domain" description="FHA" evidence="3">
    <location>
        <begin position="39"/>
        <end position="93"/>
    </location>
</feature>
<dbReference type="InParanoid" id="A0A2V0P5U7"/>
<dbReference type="Gene3D" id="2.60.200.20">
    <property type="match status" value="1"/>
</dbReference>
<dbReference type="PANTHER" id="PTHR21712">
    <property type="entry name" value="PRE-RRNA-PROCESSING PROTEIN FHL1"/>
    <property type="match status" value="1"/>
</dbReference>
<dbReference type="InterPro" id="IPR000253">
    <property type="entry name" value="FHA_dom"/>
</dbReference>
<dbReference type="Proteomes" id="UP000247498">
    <property type="component" value="Unassembled WGS sequence"/>
</dbReference>
<dbReference type="SUPFAM" id="SSF49879">
    <property type="entry name" value="SMAD/FHA domain"/>
    <property type="match status" value="1"/>
</dbReference>
<organism evidence="4 5">
    <name type="scientific">Raphidocelis subcapitata</name>
    <dbReference type="NCBI Taxonomy" id="307507"/>
    <lineage>
        <taxon>Eukaryota</taxon>
        <taxon>Viridiplantae</taxon>
        <taxon>Chlorophyta</taxon>
        <taxon>core chlorophytes</taxon>
        <taxon>Chlorophyceae</taxon>
        <taxon>CS clade</taxon>
        <taxon>Sphaeropleales</taxon>
        <taxon>Selenastraceae</taxon>
        <taxon>Raphidocelis</taxon>
    </lineage>
</organism>
<keyword evidence="5" id="KW-1185">Reference proteome</keyword>
<name>A0A2V0P5U7_9CHLO</name>
<dbReference type="PANTHER" id="PTHR21712:SF29">
    <property type="entry name" value="PRE-RRNA-PROCESSING PROTEIN FHL1"/>
    <property type="match status" value="1"/>
</dbReference>
<comment type="caution">
    <text evidence="4">The sequence shown here is derived from an EMBL/GenBank/DDBJ whole genome shotgun (WGS) entry which is preliminary data.</text>
</comment>
<evidence type="ECO:0000313" key="5">
    <source>
        <dbReference type="Proteomes" id="UP000247498"/>
    </source>
</evidence>
<evidence type="ECO:0000313" key="4">
    <source>
        <dbReference type="EMBL" id="GBF94949.1"/>
    </source>
</evidence>
<evidence type="ECO:0000259" key="3">
    <source>
        <dbReference type="PROSITE" id="PS50006"/>
    </source>
</evidence>
<feature type="region of interest" description="Disordered" evidence="2">
    <location>
        <begin position="179"/>
        <end position="276"/>
    </location>
</feature>
<gene>
    <name evidence="4" type="ORF">Rsub_07450</name>
</gene>
<protein>
    <recommendedName>
        <fullName evidence="3">FHA domain-containing protein</fullName>
    </recommendedName>
</protein>
<dbReference type="EMBL" id="BDRX01000058">
    <property type="protein sequence ID" value="GBF94949.1"/>
    <property type="molecule type" value="Genomic_DNA"/>
</dbReference>
<dbReference type="GO" id="GO:0005634">
    <property type="term" value="C:nucleus"/>
    <property type="evidence" value="ECO:0007669"/>
    <property type="project" value="UniProtKB-ARBA"/>
</dbReference>
<keyword evidence="1" id="KW-0539">Nucleus</keyword>
<dbReference type="CDD" id="cd22701">
    <property type="entry name" value="FHA_FKH1-like"/>
    <property type="match status" value="1"/>
</dbReference>
<dbReference type="Pfam" id="PF00498">
    <property type="entry name" value="FHA"/>
    <property type="match status" value="1"/>
</dbReference>
<dbReference type="GO" id="GO:0043565">
    <property type="term" value="F:sequence-specific DNA binding"/>
    <property type="evidence" value="ECO:0007669"/>
    <property type="project" value="TreeGrafter"/>
</dbReference>
<dbReference type="OrthoDB" id="691130at2759"/>
<dbReference type="InterPro" id="IPR008984">
    <property type="entry name" value="SMAD_FHA_dom_sf"/>
</dbReference>
<dbReference type="PROSITE" id="PS50006">
    <property type="entry name" value="FHA_DOMAIN"/>
    <property type="match status" value="1"/>
</dbReference>
<dbReference type="STRING" id="307507.A0A2V0P5U7"/>
<dbReference type="AlphaFoldDB" id="A0A2V0P5U7"/>
<evidence type="ECO:0000256" key="1">
    <source>
        <dbReference type="ARBA" id="ARBA00023242"/>
    </source>
</evidence>
<sequence length="276" mass="27919">MAAPAPGAPGADPRLQLAGYARLVGEGGVDHLVRRTAPTVLGRRSKAGGADVEIGDNPAISRQHAEVYYDHAAHCWLLTVRGKNGASLDGAPLKPESPPARLRSQARIEMGGASLWFLLPQGTAAAEAAEAAAAEAAVVKPEATEGAAAAAVVKPEQVPAAEAAAAGVKPEPRGAAFSQPLAAAAAPAAAAWPPQQQQEQGQEQQQQEQQQPQPAAAVAAWPAASTASSLPAAQHPAPPATGLQQTAPTPPAQQLVPGLPRGLADQGFALQQQPPL</sequence>
<reference evidence="4 5" key="1">
    <citation type="journal article" date="2018" name="Sci. Rep.">
        <title>Raphidocelis subcapitata (=Pseudokirchneriella subcapitata) provides an insight into genome evolution and environmental adaptations in the Sphaeropleales.</title>
        <authorList>
            <person name="Suzuki S."/>
            <person name="Yamaguchi H."/>
            <person name="Nakajima N."/>
            <person name="Kawachi M."/>
        </authorList>
    </citation>
    <scope>NUCLEOTIDE SEQUENCE [LARGE SCALE GENOMIC DNA]</scope>
    <source>
        <strain evidence="4 5">NIES-35</strain>
    </source>
</reference>
<dbReference type="SMART" id="SM00240">
    <property type="entry name" value="FHA"/>
    <property type="match status" value="1"/>
</dbReference>